<proteinExistence type="predicted"/>
<dbReference type="Proteomes" id="UP001489897">
    <property type="component" value="Unassembled WGS sequence"/>
</dbReference>
<protein>
    <submittedName>
        <fullName evidence="1">Uncharacterized protein</fullName>
    </submittedName>
</protein>
<evidence type="ECO:0000313" key="2">
    <source>
        <dbReference type="Proteomes" id="UP001489897"/>
    </source>
</evidence>
<reference evidence="1 2" key="1">
    <citation type="submission" date="2024-01" db="EMBL/GenBank/DDBJ databases">
        <title>The diversity of rhizobia nodulating Mimosa spp. in eleven states of Brazil covering several biomes is determined by host plant, location, and edaphic factors.</title>
        <authorList>
            <person name="Rouws L."/>
            <person name="Barauna A."/>
            <person name="Beukes C."/>
            <person name="De Faria S.M."/>
            <person name="Gross E."/>
            <person name="Dos Reis Junior F.B."/>
            <person name="Simon M."/>
            <person name="Maluk M."/>
            <person name="Odee D.W."/>
            <person name="Kenicer G."/>
            <person name="Young J.P.W."/>
            <person name="Reis V.M."/>
            <person name="Zilli J."/>
            <person name="James E.K."/>
        </authorList>
    </citation>
    <scope>NUCLEOTIDE SEQUENCE [LARGE SCALE GENOMIC DNA]</scope>
    <source>
        <strain evidence="1 2">JPY167</strain>
    </source>
</reference>
<dbReference type="EMBL" id="JAYMRV010000001">
    <property type="protein sequence ID" value="MEM5419583.1"/>
    <property type="molecule type" value="Genomic_DNA"/>
</dbReference>
<sequence>MVTIEGAGSMRAYRDERAAMRACCAAAALSKCVILSVADFTMSLLALVMTMGTFTQRACSQRDLSIS</sequence>
<organism evidence="1 2">
    <name type="scientific">Paraburkholderia ferrariae</name>
    <dbReference type="NCBI Taxonomy" id="386056"/>
    <lineage>
        <taxon>Bacteria</taxon>
        <taxon>Pseudomonadati</taxon>
        <taxon>Pseudomonadota</taxon>
        <taxon>Betaproteobacteria</taxon>
        <taxon>Burkholderiales</taxon>
        <taxon>Burkholderiaceae</taxon>
        <taxon>Paraburkholderia</taxon>
    </lineage>
</organism>
<accession>A0ABU9RHU7</accession>
<name>A0ABU9RHU7_9BURK</name>
<comment type="caution">
    <text evidence="1">The sequence shown here is derived from an EMBL/GenBank/DDBJ whole genome shotgun (WGS) entry which is preliminary data.</text>
</comment>
<gene>
    <name evidence="1" type="ORF">VSR73_00650</name>
</gene>
<keyword evidence="2" id="KW-1185">Reference proteome</keyword>
<evidence type="ECO:0000313" key="1">
    <source>
        <dbReference type="EMBL" id="MEM5419583.1"/>
    </source>
</evidence>